<evidence type="ECO:0000313" key="3">
    <source>
        <dbReference type="Proteomes" id="UP000280066"/>
    </source>
</evidence>
<dbReference type="RefSeq" id="WP_125428990.1">
    <property type="nucleotide sequence ID" value="NZ_RWIS01000005.1"/>
</dbReference>
<proteinExistence type="predicted"/>
<accession>A0A3R9PCL0</accession>
<name>A0A3R9PCL0_9BACT</name>
<dbReference type="EMBL" id="RWIS01000005">
    <property type="protein sequence ID" value="RSK33891.1"/>
    <property type="molecule type" value="Genomic_DNA"/>
</dbReference>
<dbReference type="PROSITE" id="PS51257">
    <property type="entry name" value="PROKAR_LIPOPROTEIN"/>
    <property type="match status" value="1"/>
</dbReference>
<comment type="caution">
    <text evidence="2">The sequence shown here is derived from an EMBL/GenBank/DDBJ whole genome shotgun (WGS) entry which is preliminary data.</text>
</comment>
<dbReference type="AlphaFoldDB" id="A0A3R9PCL0"/>
<organism evidence="2 3">
    <name type="scientific">Hymenobacter metallilatus</name>
    <dbReference type="NCBI Taxonomy" id="2493666"/>
    <lineage>
        <taxon>Bacteria</taxon>
        <taxon>Pseudomonadati</taxon>
        <taxon>Bacteroidota</taxon>
        <taxon>Cytophagia</taxon>
        <taxon>Cytophagales</taxon>
        <taxon>Hymenobacteraceae</taxon>
        <taxon>Hymenobacter</taxon>
    </lineage>
</organism>
<feature type="signal peptide" evidence="1">
    <location>
        <begin position="1"/>
        <end position="24"/>
    </location>
</feature>
<dbReference type="Proteomes" id="UP000280066">
    <property type="component" value="Unassembled WGS sequence"/>
</dbReference>
<evidence type="ECO:0000313" key="2">
    <source>
        <dbReference type="EMBL" id="RSK33891.1"/>
    </source>
</evidence>
<sequence length="157" mass="16940">MKQIVTLVGSALAALALSGCVTCAGDTEPCLDTDIPITSLEATYGCTNTPRQLSTSLNQTYTVIRNQADFDRLVTGSCHPQIDFTKYDLVIGNKGSMSGSSTISYTYLRQCETDKLILLVTFRAGLTNDAPILTYHALVPKLAPAETVEVKVEMKTN</sequence>
<protein>
    <submittedName>
        <fullName evidence="2">Uncharacterized protein</fullName>
    </submittedName>
</protein>
<evidence type="ECO:0000256" key="1">
    <source>
        <dbReference type="SAM" id="SignalP"/>
    </source>
</evidence>
<keyword evidence="3" id="KW-1185">Reference proteome</keyword>
<keyword evidence="1" id="KW-0732">Signal</keyword>
<dbReference type="OrthoDB" id="1448031at2"/>
<reference evidence="2 3" key="1">
    <citation type="submission" date="2018-12" db="EMBL/GenBank/DDBJ databases">
        <authorList>
            <person name="Feng G."/>
            <person name="Zhu H."/>
        </authorList>
    </citation>
    <scope>NUCLEOTIDE SEQUENCE [LARGE SCALE GENOMIC DNA]</scope>
    <source>
        <strain evidence="2 3">9PBR-2</strain>
    </source>
</reference>
<feature type="chain" id="PRO_5018624211" evidence="1">
    <location>
        <begin position="25"/>
        <end position="157"/>
    </location>
</feature>
<gene>
    <name evidence="2" type="ORF">EI290_09295</name>
</gene>